<gene>
    <name evidence="3" type="ORF">K489DRAFT_371387</name>
</gene>
<dbReference type="AlphaFoldDB" id="A0A6J3M337"/>
<feature type="region of interest" description="Disordered" evidence="1">
    <location>
        <begin position="1"/>
        <end position="35"/>
    </location>
</feature>
<dbReference type="OrthoDB" id="5420711at2759"/>
<organism evidence="3">
    <name type="scientific">Dissoconium aciculare CBS 342.82</name>
    <dbReference type="NCBI Taxonomy" id="1314786"/>
    <lineage>
        <taxon>Eukaryota</taxon>
        <taxon>Fungi</taxon>
        <taxon>Dikarya</taxon>
        <taxon>Ascomycota</taxon>
        <taxon>Pezizomycotina</taxon>
        <taxon>Dothideomycetes</taxon>
        <taxon>Dothideomycetidae</taxon>
        <taxon>Mycosphaerellales</taxon>
        <taxon>Dissoconiaceae</taxon>
        <taxon>Dissoconium</taxon>
    </lineage>
</organism>
<evidence type="ECO:0000313" key="3">
    <source>
        <dbReference type="RefSeq" id="XP_033458388.1"/>
    </source>
</evidence>
<dbReference type="InterPro" id="IPR038883">
    <property type="entry name" value="AN11006-like"/>
</dbReference>
<evidence type="ECO:0000256" key="1">
    <source>
        <dbReference type="SAM" id="MobiDB-lite"/>
    </source>
</evidence>
<accession>A0A6J3M337</accession>
<dbReference type="PANTHER" id="PTHR42085">
    <property type="entry name" value="F-BOX DOMAIN-CONTAINING PROTEIN"/>
    <property type="match status" value="1"/>
</dbReference>
<sequence>MAERKTPHQRTTASRPKPGNHVVPSKHQRKARPDYWSKHTNAKEFSLRARTVSSPAEVAFGALFAALPLELRELIFSFLVVQPVKWDMTHRHDCPRRTSNGDLTPKKPKEMMCAMCDEPWWTEWRHGVHLQWTSPWRSQWAPEQLNTFVCSSCYDSRHKPFPRTVSLPCLCARRTNLQIFLVCRQWHQEAGHVFYTRNTFAFEDSSTFIHFIDNLPQRWRELLTKVSLMALVRYPTGFPHDTFVPNAILHGLQVAVEWNRSRPLWGRLRKLPNLSRLEIDAIYLTRVDTIKRMHRVGARNLRSITFVERLSEVDNSFGSTTVWPEFAGRTAMRGKFENYVATVIKGMRKRRSVKKNTALIGEGSKAVRQSIGLTYL</sequence>
<dbReference type="GeneID" id="54361038"/>
<protein>
    <submittedName>
        <fullName evidence="3">Uncharacterized protein</fullName>
    </submittedName>
</protein>
<reference evidence="3" key="3">
    <citation type="submission" date="2025-08" db="UniProtKB">
        <authorList>
            <consortium name="RefSeq"/>
        </authorList>
    </citation>
    <scope>IDENTIFICATION</scope>
    <source>
        <strain evidence="3">CBS 342.82</strain>
    </source>
</reference>
<dbReference type="Proteomes" id="UP000504637">
    <property type="component" value="Unplaced"/>
</dbReference>
<keyword evidence="2" id="KW-1185">Reference proteome</keyword>
<name>A0A6J3M337_9PEZI</name>
<reference evidence="3" key="1">
    <citation type="submission" date="2020-01" db="EMBL/GenBank/DDBJ databases">
        <authorList>
            <consortium name="DOE Joint Genome Institute"/>
            <person name="Haridas S."/>
            <person name="Albert R."/>
            <person name="Binder M."/>
            <person name="Bloem J."/>
            <person name="Labutti K."/>
            <person name="Salamov A."/>
            <person name="Andreopoulos B."/>
            <person name="Baker S.E."/>
            <person name="Barry K."/>
            <person name="Bills G."/>
            <person name="Bluhm B.H."/>
            <person name="Cannon C."/>
            <person name="Castanera R."/>
            <person name="Culley D.E."/>
            <person name="Daum C."/>
            <person name="Ezra D."/>
            <person name="Gonzalez J.B."/>
            <person name="Henrissat B."/>
            <person name="Kuo A."/>
            <person name="Liang C."/>
            <person name="Lipzen A."/>
            <person name="Lutzoni F."/>
            <person name="Magnuson J."/>
            <person name="Mondo S."/>
            <person name="Nolan M."/>
            <person name="Ohm R."/>
            <person name="Pangilinan J."/>
            <person name="Park H.-J."/>
            <person name="Ramirez L."/>
            <person name="Alfaro M."/>
            <person name="Sun H."/>
            <person name="Tritt A."/>
            <person name="Yoshinaga Y."/>
            <person name="Zwiers L.-H."/>
            <person name="Turgeon B.G."/>
            <person name="Goodwin S.B."/>
            <person name="Spatafora J.W."/>
            <person name="Crous P.W."/>
            <person name="Grigoriev I.V."/>
        </authorList>
    </citation>
    <scope>NUCLEOTIDE SEQUENCE</scope>
    <source>
        <strain evidence="3">CBS 342.82</strain>
    </source>
</reference>
<evidence type="ECO:0000313" key="2">
    <source>
        <dbReference type="Proteomes" id="UP000504637"/>
    </source>
</evidence>
<dbReference type="PANTHER" id="PTHR42085:SF2">
    <property type="entry name" value="F-BOX DOMAIN-CONTAINING PROTEIN"/>
    <property type="match status" value="1"/>
</dbReference>
<proteinExistence type="predicted"/>
<reference evidence="3" key="2">
    <citation type="submission" date="2020-04" db="EMBL/GenBank/DDBJ databases">
        <authorList>
            <consortium name="NCBI Genome Project"/>
        </authorList>
    </citation>
    <scope>NUCLEOTIDE SEQUENCE</scope>
    <source>
        <strain evidence="3">CBS 342.82</strain>
    </source>
</reference>
<dbReference type="RefSeq" id="XP_033458388.1">
    <property type="nucleotide sequence ID" value="XM_033603238.1"/>
</dbReference>